<proteinExistence type="inferred from homology"/>
<dbReference type="InterPro" id="IPR002397">
    <property type="entry name" value="Cyt_P450_B"/>
</dbReference>
<keyword evidence="2" id="KW-0479">Metal-binding</keyword>
<keyword evidence="2" id="KW-0560">Oxidoreductase</keyword>
<dbReference type="PANTHER" id="PTHR46696">
    <property type="entry name" value="P450, PUTATIVE (EUROFUNG)-RELATED"/>
    <property type="match status" value="1"/>
</dbReference>
<protein>
    <submittedName>
        <fullName evidence="3">Cytochrome P450</fullName>
    </submittedName>
</protein>
<dbReference type="GO" id="GO:0016705">
    <property type="term" value="F:oxidoreductase activity, acting on paired donors, with incorporation or reduction of molecular oxygen"/>
    <property type="evidence" value="ECO:0007669"/>
    <property type="project" value="InterPro"/>
</dbReference>
<evidence type="ECO:0000256" key="2">
    <source>
        <dbReference type="RuleBase" id="RU000461"/>
    </source>
</evidence>
<dbReference type="Gene3D" id="1.10.630.10">
    <property type="entry name" value="Cytochrome P450"/>
    <property type="match status" value="1"/>
</dbReference>
<dbReference type="SUPFAM" id="SSF48264">
    <property type="entry name" value="Cytochrome P450"/>
    <property type="match status" value="1"/>
</dbReference>
<dbReference type="GO" id="GO:0020037">
    <property type="term" value="F:heme binding"/>
    <property type="evidence" value="ECO:0007669"/>
    <property type="project" value="InterPro"/>
</dbReference>
<dbReference type="InterPro" id="IPR017972">
    <property type="entry name" value="Cyt_P450_CS"/>
</dbReference>
<organism evidence="3 4">
    <name type="scientific">Brytella acorum</name>
    <dbReference type="NCBI Taxonomy" id="2959299"/>
    <lineage>
        <taxon>Bacteria</taxon>
        <taxon>Pseudomonadati</taxon>
        <taxon>Pseudomonadota</taxon>
        <taxon>Alphaproteobacteria</taxon>
        <taxon>Acetobacterales</taxon>
        <taxon>Acetobacteraceae</taxon>
        <taxon>Brytella</taxon>
    </lineage>
</organism>
<accession>A0AA35Y2T9</accession>
<dbReference type="PROSITE" id="PS00086">
    <property type="entry name" value="CYTOCHROME_P450"/>
    <property type="match status" value="1"/>
</dbReference>
<name>A0AA35Y2T9_9PROT</name>
<dbReference type="InterPro" id="IPR036396">
    <property type="entry name" value="Cyt_P450_sf"/>
</dbReference>
<dbReference type="GO" id="GO:0004497">
    <property type="term" value="F:monooxygenase activity"/>
    <property type="evidence" value="ECO:0007669"/>
    <property type="project" value="UniProtKB-KW"/>
</dbReference>
<comment type="caution">
    <text evidence="3">The sequence shown here is derived from an EMBL/GenBank/DDBJ whole genome shotgun (WGS) entry which is preliminary data.</text>
</comment>
<keyword evidence="2" id="KW-0503">Monooxygenase</keyword>
<dbReference type="EMBL" id="CATKSH010000027">
    <property type="protein sequence ID" value="CAI9121912.1"/>
    <property type="molecule type" value="Genomic_DNA"/>
</dbReference>
<evidence type="ECO:0000313" key="4">
    <source>
        <dbReference type="Proteomes" id="UP001176960"/>
    </source>
</evidence>
<sequence length="117" mass="12922">MPLASAAMFVHYATEDVHVGEALVRRGEAVFASIGAANHDPQRFEVPEKLDLDRDARGHFAFGCGMHACVGASLARIELQEALRALLERMPPLRLAGPVTWKTQSFFRGPLHMPVTW</sequence>
<keyword evidence="2" id="KW-0408">Iron</keyword>
<keyword evidence="2" id="KW-0349">Heme</keyword>
<comment type="similarity">
    <text evidence="1 2">Belongs to the cytochrome P450 family.</text>
</comment>
<gene>
    <name evidence="3" type="ORF">LMG32879_002768</name>
</gene>
<dbReference type="RefSeq" id="WP_289843795.1">
    <property type="nucleotide sequence ID" value="NZ_CATKSH010000027.1"/>
</dbReference>
<evidence type="ECO:0000313" key="3">
    <source>
        <dbReference type="EMBL" id="CAI9121912.1"/>
    </source>
</evidence>
<dbReference type="Proteomes" id="UP001176960">
    <property type="component" value="Unassembled WGS sequence"/>
</dbReference>
<reference evidence="3" key="1">
    <citation type="submission" date="2023-03" db="EMBL/GenBank/DDBJ databases">
        <authorList>
            <person name="Cleenwerck I."/>
        </authorList>
    </citation>
    <scope>NUCLEOTIDE SEQUENCE</scope>
    <source>
        <strain evidence="3">LMG 32879</strain>
    </source>
</reference>
<dbReference type="PANTHER" id="PTHR46696:SF1">
    <property type="entry name" value="CYTOCHROME P450 YJIB-RELATED"/>
    <property type="match status" value="1"/>
</dbReference>
<dbReference type="Pfam" id="PF00067">
    <property type="entry name" value="p450"/>
    <property type="match status" value="1"/>
</dbReference>
<dbReference type="InterPro" id="IPR001128">
    <property type="entry name" value="Cyt_P450"/>
</dbReference>
<dbReference type="GO" id="GO:0005506">
    <property type="term" value="F:iron ion binding"/>
    <property type="evidence" value="ECO:0007669"/>
    <property type="project" value="InterPro"/>
</dbReference>
<evidence type="ECO:0000256" key="1">
    <source>
        <dbReference type="ARBA" id="ARBA00010617"/>
    </source>
</evidence>
<keyword evidence="4" id="KW-1185">Reference proteome</keyword>
<dbReference type="AlphaFoldDB" id="A0AA35Y2T9"/>
<dbReference type="PRINTS" id="PR00359">
    <property type="entry name" value="BP450"/>
</dbReference>